<name>A0A7W7YFI6_9BACT</name>
<organism evidence="1 2">
    <name type="scientific">Prosthecobacter vanneervenii</name>
    <dbReference type="NCBI Taxonomy" id="48466"/>
    <lineage>
        <taxon>Bacteria</taxon>
        <taxon>Pseudomonadati</taxon>
        <taxon>Verrucomicrobiota</taxon>
        <taxon>Verrucomicrobiia</taxon>
        <taxon>Verrucomicrobiales</taxon>
        <taxon>Verrucomicrobiaceae</taxon>
        <taxon>Prosthecobacter</taxon>
    </lineage>
</organism>
<sequence>MRDAISPMRDEIREWAFDADALEPEQDWDLHLSHLPYFDLFVELASDDDCPKWDYFLRLLYFIVGDAVRTQFRTEDRQTIVKLLSNTKRFPRHRFHIFRTRSEQLLESPDTFDYDDWCGGRLVYNDLTST</sequence>
<evidence type="ECO:0000313" key="2">
    <source>
        <dbReference type="Proteomes" id="UP000590740"/>
    </source>
</evidence>
<protein>
    <submittedName>
        <fullName evidence="1">Uncharacterized protein</fullName>
    </submittedName>
</protein>
<dbReference type="Proteomes" id="UP000590740">
    <property type="component" value="Unassembled WGS sequence"/>
</dbReference>
<gene>
    <name evidence="1" type="ORF">HNQ65_004558</name>
</gene>
<keyword evidence="2" id="KW-1185">Reference proteome</keyword>
<dbReference type="EMBL" id="JACHIG010000012">
    <property type="protein sequence ID" value="MBB5034950.1"/>
    <property type="molecule type" value="Genomic_DNA"/>
</dbReference>
<comment type="caution">
    <text evidence="1">The sequence shown here is derived from an EMBL/GenBank/DDBJ whole genome shotgun (WGS) entry which is preliminary data.</text>
</comment>
<accession>A0A7W7YFI6</accession>
<reference evidence="1 2" key="1">
    <citation type="submission" date="2020-08" db="EMBL/GenBank/DDBJ databases">
        <title>Genomic Encyclopedia of Type Strains, Phase IV (KMG-IV): sequencing the most valuable type-strain genomes for metagenomic binning, comparative biology and taxonomic classification.</title>
        <authorList>
            <person name="Goeker M."/>
        </authorList>
    </citation>
    <scope>NUCLEOTIDE SEQUENCE [LARGE SCALE GENOMIC DNA]</scope>
    <source>
        <strain evidence="1 2">DSM 12252</strain>
    </source>
</reference>
<dbReference type="RefSeq" id="WP_184343248.1">
    <property type="nucleotide sequence ID" value="NZ_JACHIG010000012.1"/>
</dbReference>
<proteinExistence type="predicted"/>
<evidence type="ECO:0000313" key="1">
    <source>
        <dbReference type="EMBL" id="MBB5034950.1"/>
    </source>
</evidence>
<dbReference type="AlphaFoldDB" id="A0A7W7YFI6"/>